<gene>
    <name evidence="10" type="ORF">PIBRA_LOCUS14411</name>
</gene>
<keyword evidence="5" id="KW-0539">Nucleus</keyword>
<feature type="compositionally biased region" description="Low complexity" evidence="7">
    <location>
        <begin position="923"/>
        <end position="936"/>
    </location>
</feature>
<comment type="subcellular location">
    <subcellularLocation>
        <location evidence="1">Nucleus</location>
    </subcellularLocation>
</comment>
<evidence type="ECO:0000256" key="6">
    <source>
        <dbReference type="ARBA" id="ARBA00040849"/>
    </source>
</evidence>
<dbReference type="EMBL" id="CALOZG010000087">
    <property type="protein sequence ID" value="CAH4038929.1"/>
    <property type="molecule type" value="Genomic_DNA"/>
</dbReference>
<evidence type="ECO:0000259" key="9">
    <source>
        <dbReference type="PROSITE" id="PS50112"/>
    </source>
</evidence>
<dbReference type="PANTHER" id="PTHR11269">
    <property type="entry name" value="PERIOD CIRCADIAN PROTEIN"/>
    <property type="match status" value="1"/>
</dbReference>
<dbReference type="InterPro" id="IPR035965">
    <property type="entry name" value="PAS-like_dom_sf"/>
</dbReference>
<dbReference type="SMART" id="SM00091">
    <property type="entry name" value="PAS"/>
    <property type="match status" value="2"/>
</dbReference>
<feature type="region of interest" description="Disordered" evidence="7">
    <location>
        <begin position="1275"/>
        <end position="1380"/>
    </location>
</feature>
<feature type="region of interest" description="Disordered" evidence="7">
    <location>
        <begin position="101"/>
        <end position="137"/>
    </location>
</feature>
<dbReference type="Gene3D" id="3.30.450.20">
    <property type="entry name" value="PAS domain"/>
    <property type="match status" value="2"/>
</dbReference>
<feature type="compositionally biased region" description="Polar residues" evidence="7">
    <location>
        <begin position="126"/>
        <end position="137"/>
    </location>
</feature>
<comment type="caution">
    <text evidence="10">The sequence shown here is derived from an EMBL/GenBank/DDBJ whole genome shotgun (WGS) entry which is preliminary data.</text>
</comment>
<evidence type="ECO:0000256" key="4">
    <source>
        <dbReference type="ARBA" id="ARBA00023108"/>
    </source>
</evidence>
<keyword evidence="2" id="KW-0597">Phosphoprotein</keyword>
<evidence type="ECO:0000313" key="11">
    <source>
        <dbReference type="Proteomes" id="UP001152562"/>
    </source>
</evidence>
<feature type="domain" description="PAS" evidence="9">
    <location>
        <begin position="331"/>
        <end position="380"/>
    </location>
</feature>
<keyword evidence="4" id="KW-0090">Biological rhythms</keyword>
<reference evidence="10" key="1">
    <citation type="submission" date="2022-05" db="EMBL/GenBank/DDBJ databases">
        <authorList>
            <person name="Okamura Y."/>
        </authorList>
    </citation>
    <scope>NUCLEOTIDE SEQUENCE</scope>
</reference>
<name>A0A9P0TZ59_PIEBR</name>
<feature type="region of interest" description="Disordered" evidence="7">
    <location>
        <begin position="906"/>
        <end position="966"/>
    </location>
</feature>
<dbReference type="PANTHER" id="PTHR11269:SF16">
    <property type="entry name" value="PERIOD CIRCADIAN PROTEIN"/>
    <property type="match status" value="1"/>
</dbReference>
<evidence type="ECO:0000256" key="7">
    <source>
        <dbReference type="SAM" id="MobiDB-lite"/>
    </source>
</evidence>
<dbReference type="GO" id="GO:0000976">
    <property type="term" value="F:transcription cis-regulatory region binding"/>
    <property type="evidence" value="ECO:0007669"/>
    <property type="project" value="TreeGrafter"/>
</dbReference>
<dbReference type="Pfam" id="PF12114">
    <property type="entry name" value="Period_C"/>
    <property type="match status" value="1"/>
</dbReference>
<keyword evidence="3" id="KW-0677">Repeat</keyword>
<feature type="region of interest" description="Disordered" evidence="7">
    <location>
        <begin position="32"/>
        <end position="83"/>
    </location>
</feature>
<dbReference type="GO" id="GO:0043153">
    <property type="term" value="P:entrainment of circadian clock by photoperiod"/>
    <property type="evidence" value="ECO:0007669"/>
    <property type="project" value="TreeGrafter"/>
</dbReference>
<keyword evidence="8" id="KW-1133">Transmembrane helix</keyword>
<feature type="region of interest" description="Disordered" evidence="7">
    <location>
        <begin position="1"/>
        <end position="20"/>
    </location>
</feature>
<evidence type="ECO:0000256" key="1">
    <source>
        <dbReference type="ARBA" id="ARBA00004123"/>
    </source>
</evidence>
<dbReference type="CDD" id="cd00130">
    <property type="entry name" value="PAS"/>
    <property type="match status" value="2"/>
</dbReference>
<evidence type="ECO:0000313" key="10">
    <source>
        <dbReference type="EMBL" id="CAH4038929.1"/>
    </source>
</evidence>
<feature type="transmembrane region" description="Helical" evidence="8">
    <location>
        <begin position="1243"/>
        <end position="1262"/>
    </location>
</feature>
<dbReference type="GO" id="GO:0000122">
    <property type="term" value="P:negative regulation of transcription by RNA polymerase II"/>
    <property type="evidence" value="ECO:0007669"/>
    <property type="project" value="TreeGrafter"/>
</dbReference>
<accession>A0A9P0TZ59</accession>
<dbReference type="Gene3D" id="1.20.5.770">
    <property type="entry name" value="Single helix bin"/>
    <property type="match status" value="1"/>
</dbReference>
<proteinExistence type="predicted"/>
<feature type="compositionally biased region" description="Polar residues" evidence="7">
    <location>
        <begin position="1332"/>
        <end position="1348"/>
    </location>
</feature>
<evidence type="ECO:0000256" key="5">
    <source>
        <dbReference type="ARBA" id="ARBA00023242"/>
    </source>
</evidence>
<dbReference type="PROSITE" id="PS50112">
    <property type="entry name" value="PAS"/>
    <property type="match status" value="2"/>
</dbReference>
<evidence type="ECO:0000256" key="2">
    <source>
        <dbReference type="ARBA" id="ARBA00022553"/>
    </source>
</evidence>
<dbReference type="GO" id="GO:0032922">
    <property type="term" value="P:circadian regulation of gene expression"/>
    <property type="evidence" value="ECO:0007669"/>
    <property type="project" value="TreeGrafter"/>
</dbReference>
<dbReference type="GO" id="GO:0001222">
    <property type="term" value="F:transcription corepressor binding"/>
    <property type="evidence" value="ECO:0007669"/>
    <property type="project" value="TreeGrafter"/>
</dbReference>
<dbReference type="SUPFAM" id="SSF55785">
    <property type="entry name" value="PYP-like sensor domain (PAS domain)"/>
    <property type="match status" value="2"/>
</dbReference>
<dbReference type="GO" id="GO:0005634">
    <property type="term" value="C:nucleus"/>
    <property type="evidence" value="ECO:0007669"/>
    <property type="project" value="UniProtKB-SubCell"/>
</dbReference>
<keyword evidence="11" id="KW-1185">Reference proteome</keyword>
<dbReference type="Pfam" id="PF14598">
    <property type="entry name" value="PAS_11"/>
    <property type="match status" value="1"/>
</dbReference>
<feature type="domain" description="PAS" evidence="9">
    <location>
        <begin position="181"/>
        <end position="230"/>
    </location>
</feature>
<dbReference type="InterPro" id="IPR022728">
    <property type="entry name" value="Period_circadian-like_C"/>
</dbReference>
<feature type="compositionally biased region" description="Basic and acidic residues" evidence="7">
    <location>
        <begin position="101"/>
        <end position="125"/>
    </location>
</feature>
<evidence type="ECO:0000256" key="3">
    <source>
        <dbReference type="ARBA" id="ARBA00022737"/>
    </source>
</evidence>
<dbReference type="GO" id="GO:0005737">
    <property type="term" value="C:cytoplasm"/>
    <property type="evidence" value="ECO:0007669"/>
    <property type="project" value="TreeGrafter"/>
</dbReference>
<sequence length="1380" mass="155128">MAFNMIKASENKINKTMGNIDDAENNAKISDSAYTNSCSNSQARSRSSHSTHSESHSSGSSGYGGKPSTSGYSSNNVSQPPEIRCKVKKKKKQLELDTVVIHEEKQTVPDPEPEIKPIEEQRNDDASSTGVQQKDVSQVEINDLSTIDRNSSKDKTSSCNIPIQTPTKCKDGFSCVISMQDGVVIYTTNSLTNTLGFPRDMWIGRSFIDFVHPRDRNTFASQITNDVATPKILNGTPNEVNIKLSFSKGSTLSTMVCRIRQYRGLDSGFGVKNQMLSFMPFLLKLSFRNIIDEEGEVIYLLVQATPFFPAFKVPNEIISKPIPFVIRHASNGDIKYIDPESVPYLGYSPQDILNMDALQLYHPHDLVYLKQVYETIVKEGGVLRSKPIRMMTQNGDYVKLETEWSSFINPWSRKLEFVIGKHLLIEGPNNPDVFQSAEKPMKFSEDDKNTAQAIRESILKVMNKILTKPAEAAKQQMTKRCQDLASFMESLMDEAPKNDEDIWVDVKEADSAYYDFSVQERDSVMLGGISPHRDYQESKSSTETQISYNQLNYNGNLQRFFVFRYFDSYLPFSEYGKYGNLDSGAHQSMCDRKFYSVGQFPPMEMVDSGDMTSSCDSSVAHLSNATPVTLGNYTSIKLTESALNKHNTIMEKELMKLHREIKLAHKDERKKSSKESRLKKKEHLARCNASFLPTSARLSTVESESVGLKRSSRQSENSYIKQRCATVKLSKRHENTDDVRPSTSHKSTTIWPPMIPAVNNMNTYFLGISQQMPLVNPAVTGLVPVCYVPAVSQQMSGDGTNTRHKPNQNTIDQAYAMPCVMYAQPVYSSPLMYSAVNPNMQQMPDMQQIQHIQQMQHMHQMQQMQMQQGFMLQNYDTAAMRNAMLGLSSTNYQEACKLTFPTESKSIPTAKQKEQDGGHLIQSNNNGNGASSSSAAVSQLSTKLSESKEETGVTNSEGTIEKTDEESSYSSFYSNFFKSESGSAEEGDLKKRWTGNPHYRTSSSFDNTNDVAKTPRRKMDPPWMEQVCVTSELIYQYQMLPKNKDEVLSRDQEILQNTEQPSLVNDQLGQLYLDLQLEGVATRLTLEEGITSSSSSGEENFVRKAKVQVRRRKREYSKLVMIYEEDAPLPPPDKEASPTSQLVVKMAQLACMLAMAGAASAQLTLDGIRCGQLTCQLDEYCSPETNRCAPCAIVCNKTHHNFDSGLCIKECQGYLLDMRYMRRSETASPPSDMNGMQRQAQTALIVSCVTLAMLLLVLIIICRGRLSWRHIKQKLQPSKNRVKQYPTDLTHHNPHAEMPKPKPDLKLEIRNPEPPKRQPLNVRDLDARTQTDKSLGATTPKTMSTAVSNRHPAEDTTLDFSYDNMGMNVTPPEQAASHKF</sequence>
<evidence type="ECO:0000256" key="8">
    <source>
        <dbReference type="SAM" id="Phobius"/>
    </source>
</evidence>
<dbReference type="InterPro" id="IPR000014">
    <property type="entry name" value="PAS"/>
</dbReference>
<dbReference type="InterPro" id="IPR050760">
    <property type="entry name" value="Period_circadian_regulator"/>
</dbReference>
<dbReference type="Proteomes" id="UP001152562">
    <property type="component" value="Unassembled WGS sequence"/>
</dbReference>
<keyword evidence="8" id="KW-0812">Transmembrane</keyword>
<feature type="compositionally biased region" description="Basic and acidic residues" evidence="7">
    <location>
        <begin position="1289"/>
        <end position="1316"/>
    </location>
</feature>
<protein>
    <recommendedName>
        <fullName evidence="6">Period circadian protein</fullName>
    </recommendedName>
</protein>
<keyword evidence="8" id="KW-0472">Membrane</keyword>
<feature type="compositionally biased region" description="Low complexity" evidence="7">
    <location>
        <begin position="37"/>
        <end position="74"/>
    </location>
</feature>
<organism evidence="10 11">
    <name type="scientific">Pieris brassicae</name>
    <name type="common">White butterfly</name>
    <name type="synonym">Large white butterfly</name>
    <dbReference type="NCBI Taxonomy" id="7116"/>
    <lineage>
        <taxon>Eukaryota</taxon>
        <taxon>Metazoa</taxon>
        <taxon>Ecdysozoa</taxon>
        <taxon>Arthropoda</taxon>
        <taxon>Hexapoda</taxon>
        <taxon>Insecta</taxon>
        <taxon>Pterygota</taxon>
        <taxon>Neoptera</taxon>
        <taxon>Endopterygota</taxon>
        <taxon>Lepidoptera</taxon>
        <taxon>Glossata</taxon>
        <taxon>Ditrysia</taxon>
        <taxon>Papilionoidea</taxon>
        <taxon>Pieridae</taxon>
        <taxon>Pierinae</taxon>
        <taxon>Pieris</taxon>
    </lineage>
</organism>